<keyword evidence="3 4" id="KW-0378">Hydrolase</keyword>
<proteinExistence type="inferred from homology"/>
<dbReference type="PANTHER" id="PTHR43046">
    <property type="entry name" value="GDP-MANNOSE MANNOSYL HYDROLASE"/>
    <property type="match status" value="1"/>
</dbReference>
<keyword evidence="7" id="KW-1185">Reference proteome</keyword>
<feature type="domain" description="Nudix hydrolase" evidence="5">
    <location>
        <begin position="9"/>
        <end position="145"/>
    </location>
</feature>
<protein>
    <submittedName>
        <fullName evidence="6">8-oxo-dGTP pyrophosphatase MutT (NUDIX family)</fullName>
    </submittedName>
</protein>
<dbReference type="Gene3D" id="3.90.79.10">
    <property type="entry name" value="Nucleoside Triphosphate Pyrophosphohydrolase"/>
    <property type="match status" value="1"/>
</dbReference>
<comment type="similarity">
    <text evidence="2 4">Belongs to the Nudix hydrolase family.</text>
</comment>
<evidence type="ECO:0000313" key="6">
    <source>
        <dbReference type="EMBL" id="MBE1610533.1"/>
    </source>
</evidence>
<gene>
    <name evidence="6" type="ORF">HEB94_007381</name>
</gene>
<dbReference type="Proteomes" id="UP000638648">
    <property type="component" value="Unassembled WGS sequence"/>
</dbReference>
<evidence type="ECO:0000256" key="3">
    <source>
        <dbReference type="ARBA" id="ARBA00022801"/>
    </source>
</evidence>
<sequence length="154" mass="16185">MAGPAAGSVRTRVSAYAVAVDSERVLLTRLSATSPIFEPGLWHLPGGGIDPGEQPVDALARELLEETGLELRAARLVDARSYAAHRLGVSWHLVALFYVATLRDAGVPFVSEVDGTTAEVAWLPLAMLDDATLSPAALDGLGHARADGSTSSRR</sequence>
<dbReference type="PROSITE" id="PS00893">
    <property type="entry name" value="NUDIX_BOX"/>
    <property type="match status" value="1"/>
</dbReference>
<comment type="caution">
    <text evidence="6">The sequence shown here is derived from an EMBL/GenBank/DDBJ whole genome shotgun (WGS) entry which is preliminary data.</text>
</comment>
<name>A0A927RNY3_9ACTN</name>
<dbReference type="SUPFAM" id="SSF55811">
    <property type="entry name" value="Nudix"/>
    <property type="match status" value="1"/>
</dbReference>
<dbReference type="InterPro" id="IPR020084">
    <property type="entry name" value="NUDIX_hydrolase_CS"/>
</dbReference>
<dbReference type="RefSeq" id="WP_192753893.1">
    <property type="nucleotide sequence ID" value="NZ_BAABJL010000095.1"/>
</dbReference>
<dbReference type="InterPro" id="IPR000086">
    <property type="entry name" value="NUDIX_hydrolase_dom"/>
</dbReference>
<evidence type="ECO:0000256" key="1">
    <source>
        <dbReference type="ARBA" id="ARBA00001946"/>
    </source>
</evidence>
<dbReference type="InterPro" id="IPR020476">
    <property type="entry name" value="Nudix_hydrolase"/>
</dbReference>
<dbReference type="Pfam" id="PF00293">
    <property type="entry name" value="NUDIX"/>
    <property type="match status" value="1"/>
</dbReference>
<dbReference type="PANTHER" id="PTHR43046:SF14">
    <property type="entry name" value="MUTT_NUDIX FAMILY PROTEIN"/>
    <property type="match status" value="1"/>
</dbReference>
<dbReference type="EMBL" id="JADBEM010000001">
    <property type="protein sequence ID" value="MBE1610533.1"/>
    <property type="molecule type" value="Genomic_DNA"/>
</dbReference>
<accession>A0A927RNY3</accession>
<evidence type="ECO:0000313" key="7">
    <source>
        <dbReference type="Proteomes" id="UP000638648"/>
    </source>
</evidence>
<evidence type="ECO:0000259" key="5">
    <source>
        <dbReference type="PROSITE" id="PS51462"/>
    </source>
</evidence>
<evidence type="ECO:0000256" key="2">
    <source>
        <dbReference type="ARBA" id="ARBA00005582"/>
    </source>
</evidence>
<reference evidence="6" key="1">
    <citation type="submission" date="2020-10" db="EMBL/GenBank/DDBJ databases">
        <title>Sequencing the genomes of 1000 actinobacteria strains.</title>
        <authorList>
            <person name="Klenk H.-P."/>
        </authorList>
    </citation>
    <scope>NUCLEOTIDE SEQUENCE</scope>
    <source>
        <strain evidence="6">DSM 45354</strain>
    </source>
</reference>
<dbReference type="AlphaFoldDB" id="A0A927RNY3"/>
<evidence type="ECO:0000256" key="4">
    <source>
        <dbReference type="RuleBase" id="RU003476"/>
    </source>
</evidence>
<comment type="cofactor">
    <cofactor evidence="1">
        <name>Mg(2+)</name>
        <dbReference type="ChEBI" id="CHEBI:18420"/>
    </cofactor>
</comment>
<organism evidence="6 7">
    <name type="scientific">Actinopolymorpha pittospori</name>
    <dbReference type="NCBI Taxonomy" id="648752"/>
    <lineage>
        <taxon>Bacteria</taxon>
        <taxon>Bacillati</taxon>
        <taxon>Actinomycetota</taxon>
        <taxon>Actinomycetes</taxon>
        <taxon>Propionibacteriales</taxon>
        <taxon>Actinopolymorphaceae</taxon>
        <taxon>Actinopolymorpha</taxon>
    </lineage>
</organism>
<dbReference type="InterPro" id="IPR015797">
    <property type="entry name" value="NUDIX_hydrolase-like_dom_sf"/>
</dbReference>
<dbReference type="PROSITE" id="PS51462">
    <property type="entry name" value="NUDIX"/>
    <property type="match status" value="1"/>
</dbReference>
<dbReference type="PRINTS" id="PR00502">
    <property type="entry name" value="NUDIXFAMILY"/>
</dbReference>
<dbReference type="GO" id="GO:0016787">
    <property type="term" value="F:hydrolase activity"/>
    <property type="evidence" value="ECO:0007669"/>
    <property type="project" value="UniProtKB-KW"/>
</dbReference>